<dbReference type="Gene3D" id="1.10.225.10">
    <property type="entry name" value="Saposin-like"/>
    <property type="match status" value="1"/>
</dbReference>
<feature type="chain" id="PRO_5041638016" description="Saposin B-type domain-containing protein" evidence="2">
    <location>
        <begin position="18"/>
        <end position="152"/>
    </location>
</feature>
<dbReference type="GO" id="GO:0042742">
    <property type="term" value="P:defense response to bacterium"/>
    <property type="evidence" value="ECO:0007669"/>
    <property type="project" value="InterPro"/>
</dbReference>
<dbReference type="InterPro" id="IPR038847">
    <property type="entry name" value="Granulysin-like"/>
</dbReference>
<dbReference type="PANTHER" id="PTHR15541:SF2">
    <property type="entry name" value="GRANULYSIN"/>
    <property type="match status" value="1"/>
</dbReference>
<evidence type="ECO:0000256" key="1">
    <source>
        <dbReference type="ARBA" id="ARBA00023157"/>
    </source>
</evidence>
<protein>
    <recommendedName>
        <fullName evidence="3">Saposin B-type domain-containing protein</fullName>
    </recommendedName>
</protein>
<gene>
    <name evidence="4" type="ORF">Q7C36_011655</name>
</gene>
<evidence type="ECO:0000313" key="5">
    <source>
        <dbReference type="Proteomes" id="UP001187315"/>
    </source>
</evidence>
<keyword evidence="2" id="KW-0732">Signal</keyword>
<evidence type="ECO:0000313" key="4">
    <source>
        <dbReference type="EMBL" id="KAK2843440.1"/>
    </source>
</evidence>
<dbReference type="PROSITE" id="PS51257">
    <property type="entry name" value="PROKAR_LIPOPROTEIN"/>
    <property type="match status" value="1"/>
</dbReference>
<evidence type="ECO:0000259" key="3">
    <source>
        <dbReference type="PROSITE" id="PS50015"/>
    </source>
</evidence>
<reference evidence="4" key="1">
    <citation type="submission" date="2023-08" db="EMBL/GenBank/DDBJ databases">
        <title>Pelteobagrus vachellii genome.</title>
        <authorList>
            <person name="Liu H."/>
        </authorList>
    </citation>
    <scope>NUCLEOTIDE SEQUENCE</scope>
    <source>
        <strain evidence="4">PRFRI_2022a</strain>
        <tissue evidence="4">Muscle</tissue>
    </source>
</reference>
<dbReference type="Proteomes" id="UP001187315">
    <property type="component" value="Unassembled WGS sequence"/>
</dbReference>
<dbReference type="SUPFAM" id="SSF47862">
    <property type="entry name" value="Saposin"/>
    <property type="match status" value="1"/>
</dbReference>
<dbReference type="Pfam" id="PF05184">
    <property type="entry name" value="SapB_1"/>
    <property type="match status" value="1"/>
</dbReference>
<dbReference type="Pfam" id="PF03489">
    <property type="entry name" value="SapB_2"/>
    <property type="match status" value="1"/>
</dbReference>
<dbReference type="InterPro" id="IPR011001">
    <property type="entry name" value="Saposin-like"/>
</dbReference>
<dbReference type="GO" id="GO:0006629">
    <property type="term" value="P:lipid metabolic process"/>
    <property type="evidence" value="ECO:0007669"/>
    <property type="project" value="InterPro"/>
</dbReference>
<sequence length="152" mass="16898">MLRLIFLASLLIGSACALHLEYLKMDSTEVTDGTLVSATSHGSVDQDEDLLDLEALIPGTCWLCKKIVTKVKKHLGSHEKVEKIKEKLRRGCDNLGEVAKLCKKLVNRHIDILVKELSTDDNPKTVCAKAGICKEMDMLDLIQVFPQNVQIL</sequence>
<feature type="signal peptide" evidence="2">
    <location>
        <begin position="1"/>
        <end position="17"/>
    </location>
</feature>
<dbReference type="PROSITE" id="PS50015">
    <property type="entry name" value="SAP_B"/>
    <property type="match status" value="1"/>
</dbReference>
<keyword evidence="1" id="KW-1015">Disulfide bond</keyword>
<dbReference type="SMART" id="SM00741">
    <property type="entry name" value="SapB"/>
    <property type="match status" value="1"/>
</dbReference>
<comment type="caution">
    <text evidence="4">The sequence shown here is derived from an EMBL/GenBank/DDBJ whole genome shotgun (WGS) entry which is preliminary data.</text>
</comment>
<feature type="domain" description="Saposin B-type" evidence="3">
    <location>
        <begin position="57"/>
        <end position="137"/>
    </location>
</feature>
<organism evidence="4 5">
    <name type="scientific">Tachysurus vachellii</name>
    <name type="common">Darkbarbel catfish</name>
    <name type="synonym">Pelteobagrus vachellii</name>
    <dbReference type="NCBI Taxonomy" id="175792"/>
    <lineage>
        <taxon>Eukaryota</taxon>
        <taxon>Metazoa</taxon>
        <taxon>Chordata</taxon>
        <taxon>Craniata</taxon>
        <taxon>Vertebrata</taxon>
        <taxon>Euteleostomi</taxon>
        <taxon>Actinopterygii</taxon>
        <taxon>Neopterygii</taxon>
        <taxon>Teleostei</taxon>
        <taxon>Ostariophysi</taxon>
        <taxon>Siluriformes</taxon>
        <taxon>Bagridae</taxon>
        <taxon>Tachysurus</taxon>
    </lineage>
</organism>
<dbReference type="EMBL" id="JAVHJS010000011">
    <property type="protein sequence ID" value="KAK2843440.1"/>
    <property type="molecule type" value="Genomic_DNA"/>
</dbReference>
<dbReference type="PANTHER" id="PTHR15541">
    <property type="entry name" value="GRANULYSIN RELATED"/>
    <property type="match status" value="1"/>
</dbReference>
<accession>A0AA88MR64</accession>
<proteinExistence type="predicted"/>
<evidence type="ECO:0000256" key="2">
    <source>
        <dbReference type="SAM" id="SignalP"/>
    </source>
</evidence>
<dbReference type="AlphaFoldDB" id="A0AA88MR64"/>
<name>A0AA88MR64_TACVA</name>
<keyword evidence="5" id="KW-1185">Reference proteome</keyword>
<dbReference type="InterPro" id="IPR008138">
    <property type="entry name" value="SapB_2"/>
</dbReference>
<dbReference type="InterPro" id="IPR007856">
    <property type="entry name" value="SapB_1"/>
</dbReference>
<dbReference type="InterPro" id="IPR008139">
    <property type="entry name" value="SaposinB_dom"/>
</dbReference>